<dbReference type="PANTHER" id="PTHR36832">
    <property type="entry name" value="SLR1174 PROTEIN-RELATED"/>
    <property type="match status" value="1"/>
</dbReference>
<dbReference type="PANTHER" id="PTHR36832:SF1">
    <property type="entry name" value="SLR1174 PROTEIN"/>
    <property type="match status" value="1"/>
</dbReference>
<dbReference type="InterPro" id="IPR010390">
    <property type="entry name" value="ABC-2_transporter-like"/>
</dbReference>
<feature type="transmembrane region" description="Helical" evidence="1">
    <location>
        <begin position="20"/>
        <end position="44"/>
    </location>
</feature>
<evidence type="ECO:0008006" key="4">
    <source>
        <dbReference type="Google" id="ProtNLM"/>
    </source>
</evidence>
<feature type="transmembrane region" description="Helical" evidence="1">
    <location>
        <begin position="184"/>
        <end position="205"/>
    </location>
</feature>
<keyword evidence="1" id="KW-0812">Transmembrane</keyword>
<dbReference type="Pfam" id="PF06182">
    <property type="entry name" value="ABC2_membrane_6"/>
    <property type="match status" value="1"/>
</dbReference>
<keyword evidence="3" id="KW-1185">Reference proteome</keyword>
<accession>A0A410DTV0</accession>
<keyword evidence="1" id="KW-1133">Transmembrane helix</keyword>
<reference evidence="2 3" key="1">
    <citation type="submission" date="2018-01" db="EMBL/GenBank/DDBJ databases">
        <title>Genome Sequencing and Assembly of Anaerobacter polyendosporus strain CT4.</title>
        <authorList>
            <person name="Tachaapaikoon C."/>
            <person name="Sutheeworapong S."/>
            <person name="Jenjaroenpun P."/>
            <person name="Wongsurawat T."/>
            <person name="Nookeaw I."/>
            <person name="Cheawchanlertfa P."/>
            <person name="Kosugi A."/>
            <person name="Cheevadhanarak S."/>
            <person name="Ratanakhanokchai K."/>
        </authorList>
    </citation>
    <scope>NUCLEOTIDE SEQUENCE [LARGE SCALE GENOMIC DNA]</scope>
    <source>
        <strain evidence="2 3">CT4</strain>
    </source>
</reference>
<evidence type="ECO:0000313" key="2">
    <source>
        <dbReference type="EMBL" id="QAA32487.1"/>
    </source>
</evidence>
<keyword evidence="1" id="KW-0472">Membrane</keyword>
<gene>
    <name evidence="2" type="ORF">C1I91_13035</name>
</gene>
<organism evidence="2 3">
    <name type="scientific">Clostridium manihotivorum</name>
    <dbReference type="NCBI Taxonomy" id="2320868"/>
    <lineage>
        <taxon>Bacteria</taxon>
        <taxon>Bacillati</taxon>
        <taxon>Bacillota</taxon>
        <taxon>Clostridia</taxon>
        <taxon>Eubacteriales</taxon>
        <taxon>Clostridiaceae</taxon>
        <taxon>Clostridium</taxon>
    </lineage>
</organism>
<dbReference type="KEGG" id="cmah:C1I91_13035"/>
<feature type="transmembrane region" description="Helical" evidence="1">
    <location>
        <begin position="114"/>
        <end position="138"/>
    </location>
</feature>
<feature type="transmembrane region" description="Helical" evidence="1">
    <location>
        <begin position="242"/>
        <end position="260"/>
    </location>
</feature>
<evidence type="ECO:0000313" key="3">
    <source>
        <dbReference type="Proteomes" id="UP000286268"/>
    </source>
</evidence>
<proteinExistence type="predicted"/>
<sequence length="272" mass="30859">MKRLMKVYLPFFKCSLQRFIAYRVNVLMFILGNIISTFVIYYLWKAIFANSGQSILNGFTATEMALYVFMSKITAGLLDNNATYLVGGEVRDGSIAMTLIKPINFMGRVLFQSFGGTAAFIIFAALPLWIILLIVRFVTLGELPPDIITLVLYIVSCILAYFVLFFFNYCIGLLAFSFTNLWGISQIQAAVIEFCSGALIPLVFFPNWFQNVLKFVPFSSMNYTPIMIYLGKIRGHELINSLIVQLVWIVLLALLSNFMWNRSMKRLTILGG</sequence>
<feature type="transmembrane region" description="Helical" evidence="1">
    <location>
        <begin position="150"/>
        <end position="178"/>
    </location>
</feature>
<name>A0A410DTV0_9CLOT</name>
<evidence type="ECO:0000256" key="1">
    <source>
        <dbReference type="SAM" id="Phobius"/>
    </source>
</evidence>
<dbReference type="RefSeq" id="WP_128213276.1">
    <property type="nucleotide sequence ID" value="NZ_CP025746.1"/>
</dbReference>
<dbReference type="AlphaFoldDB" id="A0A410DTV0"/>
<dbReference type="EMBL" id="CP025746">
    <property type="protein sequence ID" value="QAA32487.1"/>
    <property type="molecule type" value="Genomic_DNA"/>
</dbReference>
<dbReference type="Proteomes" id="UP000286268">
    <property type="component" value="Chromosome"/>
</dbReference>
<protein>
    <recommendedName>
        <fullName evidence="4">ABC-2 type transport system permease protein</fullName>
    </recommendedName>
</protein>
<dbReference type="OrthoDB" id="8582979at2"/>